<name>A0A0A8ZW03_ARUDO</name>
<reference evidence="1" key="1">
    <citation type="submission" date="2014-09" db="EMBL/GenBank/DDBJ databases">
        <authorList>
            <person name="Magalhaes I.L.F."/>
            <person name="Oliveira U."/>
            <person name="Santos F.R."/>
            <person name="Vidigal T.H.D.A."/>
            <person name="Brescovit A.D."/>
            <person name="Santos A.J."/>
        </authorList>
    </citation>
    <scope>NUCLEOTIDE SEQUENCE</scope>
    <source>
        <tissue evidence="1">Shoot tissue taken approximately 20 cm above the soil surface</tissue>
    </source>
</reference>
<dbReference type="AlphaFoldDB" id="A0A0A8ZW03"/>
<evidence type="ECO:0000313" key="1">
    <source>
        <dbReference type="EMBL" id="JAD40935.1"/>
    </source>
</evidence>
<dbReference type="EMBL" id="GBRH01256960">
    <property type="protein sequence ID" value="JAD40935.1"/>
    <property type="molecule type" value="Transcribed_RNA"/>
</dbReference>
<organism evidence="1">
    <name type="scientific">Arundo donax</name>
    <name type="common">Giant reed</name>
    <name type="synonym">Donax arundinaceus</name>
    <dbReference type="NCBI Taxonomy" id="35708"/>
    <lineage>
        <taxon>Eukaryota</taxon>
        <taxon>Viridiplantae</taxon>
        <taxon>Streptophyta</taxon>
        <taxon>Embryophyta</taxon>
        <taxon>Tracheophyta</taxon>
        <taxon>Spermatophyta</taxon>
        <taxon>Magnoliopsida</taxon>
        <taxon>Liliopsida</taxon>
        <taxon>Poales</taxon>
        <taxon>Poaceae</taxon>
        <taxon>PACMAD clade</taxon>
        <taxon>Arundinoideae</taxon>
        <taxon>Arundineae</taxon>
        <taxon>Arundo</taxon>
    </lineage>
</organism>
<proteinExistence type="predicted"/>
<protein>
    <submittedName>
        <fullName evidence="1">Uncharacterized protein</fullName>
    </submittedName>
</protein>
<sequence>MLRLTKKLSTTAPYKCIMPTMFF</sequence>
<accession>A0A0A8ZW03</accession>
<reference evidence="1" key="2">
    <citation type="journal article" date="2015" name="Data Brief">
        <title>Shoot transcriptome of the giant reed, Arundo donax.</title>
        <authorList>
            <person name="Barrero R.A."/>
            <person name="Guerrero F.D."/>
            <person name="Moolhuijzen P."/>
            <person name="Goolsby J.A."/>
            <person name="Tidwell J."/>
            <person name="Bellgard S.E."/>
            <person name="Bellgard M.I."/>
        </authorList>
    </citation>
    <scope>NUCLEOTIDE SEQUENCE</scope>
    <source>
        <tissue evidence="1">Shoot tissue taken approximately 20 cm above the soil surface</tissue>
    </source>
</reference>